<gene>
    <name evidence="3" type="ORF">NCTC13028_01666</name>
    <name evidence="2" type="ORF">SAMN05216497_11022</name>
</gene>
<organism evidence="3 5">
    <name type="scientific">Clostridium cochlearium</name>
    <dbReference type="NCBI Taxonomy" id="1494"/>
    <lineage>
        <taxon>Bacteria</taxon>
        <taxon>Bacillati</taxon>
        <taxon>Bacillota</taxon>
        <taxon>Clostridia</taxon>
        <taxon>Eubacteriales</taxon>
        <taxon>Clostridiaceae</taxon>
        <taxon>Clostridium</taxon>
    </lineage>
</organism>
<dbReference type="AlphaFoldDB" id="A0A240AHP5"/>
<dbReference type="Proteomes" id="UP000198811">
    <property type="component" value="Unassembled WGS sequence"/>
</dbReference>
<keyword evidence="1" id="KW-1133">Transmembrane helix</keyword>
<name>A0A240AHP5_CLOCO</name>
<keyword evidence="1" id="KW-0812">Transmembrane</keyword>
<feature type="transmembrane region" description="Helical" evidence="1">
    <location>
        <begin position="28"/>
        <end position="46"/>
    </location>
</feature>
<dbReference type="STRING" id="1494.SAMN05216497_11022"/>
<evidence type="ECO:0000313" key="4">
    <source>
        <dbReference type="Proteomes" id="UP000198811"/>
    </source>
</evidence>
<accession>A0A240AHP5</accession>
<sequence>MILFTIFIFILSIFEIKKMLKNGLKKELTVFIFLTLLTLTLGYYYISNPYRRSISNIILTFFGIEY</sequence>
<dbReference type="RefSeq" id="WP_089865833.1">
    <property type="nucleotide sequence ID" value="NZ_JBCECZ010000079.1"/>
</dbReference>
<reference evidence="2 4" key="1">
    <citation type="submission" date="2016-10" db="EMBL/GenBank/DDBJ databases">
        <authorList>
            <person name="Varghese N."/>
            <person name="Submissions S."/>
        </authorList>
    </citation>
    <scope>NUCLEOTIDE SEQUENCE [LARGE SCALE GENOMIC DNA]</scope>
    <source>
        <strain evidence="2 4">NLAE-zl-C224</strain>
    </source>
</reference>
<evidence type="ECO:0000313" key="5">
    <source>
        <dbReference type="Proteomes" id="UP000250223"/>
    </source>
</evidence>
<keyword evidence="1" id="KW-0472">Membrane</keyword>
<protein>
    <submittedName>
        <fullName evidence="3">Uncharacterized protein</fullName>
    </submittedName>
</protein>
<dbReference type="EMBL" id="UAWC01000023">
    <property type="protein sequence ID" value="SQB35055.1"/>
    <property type="molecule type" value="Genomic_DNA"/>
</dbReference>
<reference evidence="3 5" key="2">
    <citation type="submission" date="2018-06" db="EMBL/GenBank/DDBJ databases">
        <authorList>
            <consortium name="Pathogen Informatics"/>
            <person name="Doyle S."/>
        </authorList>
    </citation>
    <scope>NUCLEOTIDE SEQUENCE [LARGE SCALE GENOMIC DNA]</scope>
    <source>
        <strain evidence="3 5">NCTC13028</strain>
    </source>
</reference>
<dbReference type="Proteomes" id="UP000250223">
    <property type="component" value="Unassembled WGS sequence"/>
</dbReference>
<evidence type="ECO:0000256" key="1">
    <source>
        <dbReference type="SAM" id="Phobius"/>
    </source>
</evidence>
<evidence type="ECO:0000313" key="3">
    <source>
        <dbReference type="EMBL" id="SQB35055.1"/>
    </source>
</evidence>
<dbReference type="EMBL" id="FNGL01000010">
    <property type="protein sequence ID" value="SDL16739.1"/>
    <property type="molecule type" value="Genomic_DNA"/>
</dbReference>
<evidence type="ECO:0000313" key="2">
    <source>
        <dbReference type="EMBL" id="SDL16739.1"/>
    </source>
</evidence>
<keyword evidence="4" id="KW-1185">Reference proteome</keyword>
<proteinExistence type="predicted"/>